<protein>
    <submittedName>
        <fullName evidence="1">Uncharacterized protein</fullName>
    </submittedName>
</protein>
<sequence length="84" mass="9713">MTTCVILHNMIINSERDLNQEFTYDSNQATVTPNINRSPDLSSFIRNAVELRDSKAHFQLRDDLVRHLWMRKGASSTETEDEST</sequence>
<dbReference type="Proteomes" id="UP000054564">
    <property type="component" value="Unassembled WGS sequence"/>
</dbReference>
<gene>
    <name evidence="1" type="ORF">PSTG_19465</name>
</gene>
<evidence type="ECO:0000313" key="2">
    <source>
        <dbReference type="Proteomes" id="UP000054564"/>
    </source>
</evidence>
<accession>A0A0L0UJG8</accession>
<evidence type="ECO:0000313" key="1">
    <source>
        <dbReference type="EMBL" id="KNE87156.1"/>
    </source>
</evidence>
<dbReference type="AlphaFoldDB" id="A0A0L0UJG8"/>
<keyword evidence="2" id="KW-1185">Reference proteome</keyword>
<name>A0A0L0UJG8_9BASI</name>
<comment type="caution">
    <text evidence="1">The sequence shown here is derived from an EMBL/GenBank/DDBJ whole genome shotgun (WGS) entry which is preliminary data.</text>
</comment>
<dbReference type="OrthoDB" id="2290122at2759"/>
<reference evidence="2" key="1">
    <citation type="submission" date="2014-03" db="EMBL/GenBank/DDBJ databases">
        <title>The Genome Sequence of Puccinia striiformis f. sp. tritici PST-78.</title>
        <authorList>
            <consortium name="The Broad Institute Genome Sequencing Platform"/>
            <person name="Cuomo C."/>
            <person name="Hulbert S."/>
            <person name="Chen X."/>
            <person name="Walker B."/>
            <person name="Young S.K."/>
            <person name="Zeng Q."/>
            <person name="Gargeya S."/>
            <person name="Fitzgerald M."/>
            <person name="Haas B."/>
            <person name="Abouelleil A."/>
            <person name="Alvarado L."/>
            <person name="Arachchi H.M."/>
            <person name="Berlin A.M."/>
            <person name="Chapman S.B."/>
            <person name="Goldberg J."/>
            <person name="Griggs A."/>
            <person name="Gujja S."/>
            <person name="Hansen M."/>
            <person name="Howarth C."/>
            <person name="Imamovic A."/>
            <person name="Larimer J."/>
            <person name="McCowan C."/>
            <person name="Montmayeur A."/>
            <person name="Murphy C."/>
            <person name="Neiman D."/>
            <person name="Pearson M."/>
            <person name="Priest M."/>
            <person name="Roberts A."/>
            <person name="Saif S."/>
            <person name="Shea T."/>
            <person name="Sisk P."/>
            <person name="Sykes S."/>
            <person name="Wortman J."/>
            <person name="Nusbaum C."/>
            <person name="Birren B."/>
        </authorList>
    </citation>
    <scope>NUCLEOTIDE SEQUENCE [LARGE SCALE GENOMIC DNA]</scope>
    <source>
        <strain evidence="2">race PST-78</strain>
    </source>
</reference>
<proteinExistence type="predicted"/>
<dbReference type="EMBL" id="AJIL01006510">
    <property type="protein sequence ID" value="KNE87156.1"/>
    <property type="molecule type" value="Genomic_DNA"/>
</dbReference>
<organism evidence="1 2">
    <name type="scientific">Puccinia striiformis f. sp. tritici PST-78</name>
    <dbReference type="NCBI Taxonomy" id="1165861"/>
    <lineage>
        <taxon>Eukaryota</taxon>
        <taxon>Fungi</taxon>
        <taxon>Dikarya</taxon>
        <taxon>Basidiomycota</taxon>
        <taxon>Pucciniomycotina</taxon>
        <taxon>Pucciniomycetes</taxon>
        <taxon>Pucciniales</taxon>
        <taxon>Pucciniaceae</taxon>
        <taxon>Puccinia</taxon>
    </lineage>
</organism>